<keyword evidence="2" id="KW-1185">Reference proteome</keyword>
<dbReference type="Proteomes" id="UP001230986">
    <property type="component" value="Unassembled WGS sequence"/>
</dbReference>
<name>A0ABT7LZ14_9CYAN</name>
<protein>
    <submittedName>
        <fullName evidence="1">GTP-binding protein</fullName>
    </submittedName>
</protein>
<proteinExistence type="predicted"/>
<evidence type="ECO:0000313" key="1">
    <source>
        <dbReference type="EMBL" id="MDL5057233.1"/>
    </source>
</evidence>
<evidence type="ECO:0000313" key="2">
    <source>
        <dbReference type="Proteomes" id="UP001230986"/>
    </source>
</evidence>
<accession>A0ABT7LZ14</accession>
<dbReference type="EMBL" id="JASVEJ010000026">
    <property type="protein sequence ID" value="MDL5057233.1"/>
    <property type="molecule type" value="Genomic_DNA"/>
</dbReference>
<dbReference type="SUPFAM" id="SSF52540">
    <property type="entry name" value="P-loop containing nucleoside triphosphate hydrolases"/>
    <property type="match status" value="1"/>
</dbReference>
<reference evidence="1 2" key="1">
    <citation type="submission" date="2023-06" db="EMBL/GenBank/DDBJ databases">
        <title>Whole genome sequence of Oscillatoria calcuttensis NRMC-F 0142.</title>
        <authorList>
            <person name="Shakena Fathima T."/>
            <person name="Muralitharan G."/>
            <person name="Thajuddin N."/>
        </authorList>
    </citation>
    <scope>NUCLEOTIDE SEQUENCE [LARGE SCALE GENOMIC DNA]</scope>
    <source>
        <strain evidence="1 2">NRMC-F 0142</strain>
    </source>
</reference>
<gene>
    <name evidence="1" type="ORF">QQ055_07115</name>
</gene>
<organism evidence="1 2">
    <name type="scientific">Geitlerinema calcuttense NRMC-F 0142</name>
    <dbReference type="NCBI Taxonomy" id="2922238"/>
    <lineage>
        <taxon>Bacteria</taxon>
        <taxon>Bacillati</taxon>
        <taxon>Cyanobacteriota</taxon>
        <taxon>Cyanophyceae</taxon>
        <taxon>Geitlerinematales</taxon>
        <taxon>Geitlerinemataceae</taxon>
        <taxon>Geitlerinema</taxon>
    </lineage>
</organism>
<dbReference type="RefSeq" id="WP_286004440.1">
    <property type="nucleotide sequence ID" value="NZ_JASVEJ010000026.1"/>
</dbReference>
<dbReference type="InterPro" id="IPR027417">
    <property type="entry name" value="P-loop_NTPase"/>
</dbReference>
<comment type="caution">
    <text evidence="1">The sequence shown here is derived from an EMBL/GenBank/DDBJ whole genome shotgun (WGS) entry which is preliminary data.</text>
</comment>
<sequence length="246" mass="26854">MMIVVAGPPGSGKTTWISEFIAQAPREVLYLAPGTEGVPLDAAYLSCQSDRIQVAMDRDPQDISAQLAQGTPVCIEVGVHLELTQERSNLQTPMHRVAVVPEGLQDTEWHAWADRVVVGNPQSTPIANVEIWRAMLTGQVVDPPSLDVFWYELVEGAYGEVKRAKGIFNQPDGSVFYFDFLFGRGESEISQLHEARRLAGRPEFVSGIEAIGVGLNTTAIAQTLQECCLSDTAIAHYQDQLAAMEA</sequence>